<proteinExistence type="predicted"/>
<dbReference type="EMBL" id="BPVZ01000033">
    <property type="protein sequence ID" value="GKV10881.1"/>
    <property type="molecule type" value="Genomic_DNA"/>
</dbReference>
<dbReference type="Proteomes" id="UP001054252">
    <property type="component" value="Unassembled WGS sequence"/>
</dbReference>
<dbReference type="AlphaFoldDB" id="A0AAV5JDR8"/>
<evidence type="ECO:0000313" key="2">
    <source>
        <dbReference type="Proteomes" id="UP001054252"/>
    </source>
</evidence>
<reference evidence="1 2" key="1">
    <citation type="journal article" date="2021" name="Commun. Biol.">
        <title>The genome of Shorea leprosula (Dipterocarpaceae) highlights the ecological relevance of drought in aseasonal tropical rainforests.</title>
        <authorList>
            <person name="Ng K.K.S."/>
            <person name="Kobayashi M.J."/>
            <person name="Fawcett J.A."/>
            <person name="Hatakeyama M."/>
            <person name="Paape T."/>
            <person name="Ng C.H."/>
            <person name="Ang C.C."/>
            <person name="Tnah L.H."/>
            <person name="Lee C.T."/>
            <person name="Nishiyama T."/>
            <person name="Sese J."/>
            <person name="O'Brien M.J."/>
            <person name="Copetti D."/>
            <person name="Mohd Noor M.I."/>
            <person name="Ong R.C."/>
            <person name="Putra M."/>
            <person name="Sireger I.Z."/>
            <person name="Indrioko S."/>
            <person name="Kosugi Y."/>
            <person name="Izuno A."/>
            <person name="Isagi Y."/>
            <person name="Lee S.L."/>
            <person name="Shimizu K.K."/>
        </authorList>
    </citation>
    <scope>NUCLEOTIDE SEQUENCE [LARGE SCALE GENOMIC DNA]</scope>
    <source>
        <strain evidence="1">214</strain>
    </source>
</reference>
<accession>A0AAV5JDR8</accession>
<name>A0AAV5JDR8_9ROSI</name>
<organism evidence="1 2">
    <name type="scientific">Rubroshorea leprosula</name>
    <dbReference type="NCBI Taxonomy" id="152421"/>
    <lineage>
        <taxon>Eukaryota</taxon>
        <taxon>Viridiplantae</taxon>
        <taxon>Streptophyta</taxon>
        <taxon>Embryophyta</taxon>
        <taxon>Tracheophyta</taxon>
        <taxon>Spermatophyta</taxon>
        <taxon>Magnoliopsida</taxon>
        <taxon>eudicotyledons</taxon>
        <taxon>Gunneridae</taxon>
        <taxon>Pentapetalae</taxon>
        <taxon>rosids</taxon>
        <taxon>malvids</taxon>
        <taxon>Malvales</taxon>
        <taxon>Dipterocarpaceae</taxon>
        <taxon>Rubroshorea</taxon>
    </lineage>
</organism>
<keyword evidence="2" id="KW-1185">Reference proteome</keyword>
<sequence length="45" mass="5125">MELRNSLLITYSLLPCACLHCVSGPFVTIYMFSYSCVYLSVTHFT</sequence>
<protein>
    <submittedName>
        <fullName evidence="1">Uncharacterized protein</fullName>
    </submittedName>
</protein>
<evidence type="ECO:0000313" key="1">
    <source>
        <dbReference type="EMBL" id="GKV10881.1"/>
    </source>
</evidence>
<gene>
    <name evidence="1" type="ORF">SLEP1_g22188</name>
</gene>
<comment type="caution">
    <text evidence="1">The sequence shown here is derived from an EMBL/GenBank/DDBJ whole genome shotgun (WGS) entry which is preliminary data.</text>
</comment>